<keyword evidence="2" id="KW-0732">Signal</keyword>
<name>A0A9E4K3B5_9GAMM</name>
<evidence type="ECO:0000256" key="1">
    <source>
        <dbReference type="SAM" id="Coils"/>
    </source>
</evidence>
<comment type="caution">
    <text evidence="3">The sequence shown here is derived from an EMBL/GenBank/DDBJ whole genome shotgun (WGS) entry which is preliminary data.</text>
</comment>
<protein>
    <recommendedName>
        <fullName evidence="5">Peptidase S74 domain-containing protein</fullName>
    </recommendedName>
</protein>
<organism evidence="3 4">
    <name type="scientific">Candidatus Thiodiazotropha lotti</name>
    <dbReference type="NCBI Taxonomy" id="2792787"/>
    <lineage>
        <taxon>Bacteria</taxon>
        <taxon>Pseudomonadati</taxon>
        <taxon>Pseudomonadota</taxon>
        <taxon>Gammaproteobacteria</taxon>
        <taxon>Chromatiales</taxon>
        <taxon>Sedimenticolaceae</taxon>
        <taxon>Candidatus Thiodiazotropha</taxon>
    </lineage>
</organism>
<keyword evidence="1" id="KW-0175">Coiled coil</keyword>
<dbReference type="AlphaFoldDB" id="A0A9E4K3B5"/>
<feature type="coiled-coil region" evidence="1">
    <location>
        <begin position="345"/>
        <end position="379"/>
    </location>
</feature>
<feature type="signal peptide" evidence="2">
    <location>
        <begin position="1"/>
        <end position="18"/>
    </location>
</feature>
<gene>
    <name evidence="3" type="ORF">JAZ04_08205</name>
</gene>
<evidence type="ECO:0008006" key="5">
    <source>
        <dbReference type="Google" id="ProtNLM"/>
    </source>
</evidence>
<proteinExistence type="predicted"/>
<evidence type="ECO:0000313" key="3">
    <source>
        <dbReference type="EMBL" id="MCG7938826.1"/>
    </source>
</evidence>
<sequence length="725" mass="80490">MLRLTVLLSALLSAVVLAQTPPPAVVQSSQKPLQLVVENRTGYEVDVLYQQNDQYAFHTSIPDGQDMVQQVTPGFVWFFGAGGETIITQYRTNSEQQQRLLLTPEMIVSAGLPPATSASTAAAEQQGSVLPAELPPPKFVKGPEVENDIPVKQAFDEQAAIEELEPIRAPLVEWYNISNEAFAILTSDTAFLTATESGALTVFKQPKGTAADTKSGWMATEVEGKEGIYRINNLYMNDSYLYIDELATQGSPVKLGPEGMTSPTGEWRIDKGQTYTFLANVVRPNLKIGVRDGKVGLSSQPYNRAEYIDEIKAHQAGDAFVLYSAEAYQTILGLVPALSQMAENVRILEEQEAKRQAAIEEKKRQAEAAERERRRIAAIPQVNRTRSHVTSRMGVGDVYDGENGEKAIKYKFNKGDNVEVLSFNLHTSKDPAKTQYLDLAIKPEVSAWVKDGDLYVAVKTDKQTTLSLRHGQTPSKDFPTDGNFYVGHVRANLRFDAGREVLWKPSVKNKEIGFGSSSDVSKGINVSAEEIIGADMSESSGTNVNFQSREFEVSGVRGPGPQMIGSLQYEWDSCALADKPKSTEPCTYEKPVDLYDSETLSLRKIPLIAHSLTGMETVTVFKNRFPREGLWSNVPIYLNIDVQLHAVKVVRSSKKNTKNKDWEDFKAGFTYVWRPDLWDTDKSFNDQHIIKEALQKPVGSTFNASFKVYMHANVDDLKPFMKSSL</sequence>
<evidence type="ECO:0000313" key="4">
    <source>
        <dbReference type="Proteomes" id="UP000886687"/>
    </source>
</evidence>
<accession>A0A9E4K3B5</accession>
<dbReference type="EMBL" id="JAEPDI010000004">
    <property type="protein sequence ID" value="MCG7938826.1"/>
    <property type="molecule type" value="Genomic_DNA"/>
</dbReference>
<feature type="chain" id="PRO_5038672566" description="Peptidase S74 domain-containing protein" evidence="2">
    <location>
        <begin position="19"/>
        <end position="725"/>
    </location>
</feature>
<evidence type="ECO:0000256" key="2">
    <source>
        <dbReference type="SAM" id="SignalP"/>
    </source>
</evidence>
<reference evidence="3" key="1">
    <citation type="journal article" date="2021" name="Proc. Natl. Acad. Sci. U.S.A.">
        <title>Global biogeography of chemosynthetic symbionts reveals both localized and globally distributed symbiont groups. .</title>
        <authorList>
            <person name="Osvatic J.T."/>
            <person name="Wilkins L.G.E."/>
            <person name="Leibrecht L."/>
            <person name="Leray M."/>
            <person name="Zauner S."/>
            <person name="Polzin J."/>
            <person name="Camacho Y."/>
            <person name="Gros O."/>
            <person name="van Gils J.A."/>
            <person name="Eisen J.A."/>
            <person name="Petersen J.M."/>
            <person name="Yuen B."/>
        </authorList>
    </citation>
    <scope>NUCLEOTIDE SEQUENCE</scope>
    <source>
        <strain evidence="3">MAGL173</strain>
    </source>
</reference>
<dbReference type="Proteomes" id="UP000886687">
    <property type="component" value="Unassembled WGS sequence"/>
</dbReference>